<evidence type="ECO:0000259" key="1">
    <source>
        <dbReference type="Pfam" id="PF01575"/>
    </source>
</evidence>
<protein>
    <submittedName>
        <fullName evidence="2">Dehydratase</fullName>
    </submittedName>
</protein>
<dbReference type="Proteomes" id="UP000229498">
    <property type="component" value="Unassembled WGS sequence"/>
</dbReference>
<organism evidence="2 3">
    <name type="scientific">Minwuia thermotolerans</name>
    <dbReference type="NCBI Taxonomy" id="2056226"/>
    <lineage>
        <taxon>Bacteria</taxon>
        <taxon>Pseudomonadati</taxon>
        <taxon>Pseudomonadota</taxon>
        <taxon>Alphaproteobacteria</taxon>
        <taxon>Minwuiales</taxon>
        <taxon>Minwuiaceae</taxon>
        <taxon>Minwuia</taxon>
    </lineage>
</organism>
<feature type="domain" description="MaoC-like" evidence="1">
    <location>
        <begin position="23"/>
        <end position="133"/>
    </location>
</feature>
<evidence type="ECO:0000313" key="3">
    <source>
        <dbReference type="Proteomes" id="UP000229498"/>
    </source>
</evidence>
<dbReference type="InterPro" id="IPR029069">
    <property type="entry name" value="HotDog_dom_sf"/>
</dbReference>
<name>A0A2M9G2U7_9PROT</name>
<comment type="caution">
    <text evidence="2">The sequence shown here is derived from an EMBL/GenBank/DDBJ whole genome shotgun (WGS) entry which is preliminary data.</text>
</comment>
<dbReference type="InterPro" id="IPR002539">
    <property type="entry name" value="MaoC-like_dom"/>
</dbReference>
<dbReference type="InterPro" id="IPR052342">
    <property type="entry name" value="MCH/BMMD"/>
</dbReference>
<dbReference type="AlphaFoldDB" id="A0A2M9G2U7"/>
<dbReference type="OrthoDB" id="9796589at2"/>
<dbReference type="PANTHER" id="PTHR43664:SF1">
    <property type="entry name" value="BETA-METHYLMALYL-COA DEHYDRATASE"/>
    <property type="match status" value="1"/>
</dbReference>
<dbReference type="CDD" id="cd03441">
    <property type="entry name" value="R_hydratase_like"/>
    <property type="match status" value="1"/>
</dbReference>
<dbReference type="Gene3D" id="3.10.129.10">
    <property type="entry name" value="Hotdog Thioesterase"/>
    <property type="match status" value="1"/>
</dbReference>
<reference evidence="2 3" key="1">
    <citation type="submission" date="2017-11" db="EMBL/GenBank/DDBJ databases">
        <title>Draft genome sequence of Rhizobiales bacterium SY3-13.</title>
        <authorList>
            <person name="Sun C."/>
        </authorList>
    </citation>
    <scope>NUCLEOTIDE SEQUENCE [LARGE SCALE GENOMIC DNA]</scope>
    <source>
        <strain evidence="2 3">SY3-13</strain>
    </source>
</reference>
<gene>
    <name evidence="2" type="ORF">CVT23_09715</name>
</gene>
<dbReference type="EMBL" id="PHIG01000031">
    <property type="protein sequence ID" value="PJK30028.1"/>
    <property type="molecule type" value="Genomic_DNA"/>
</dbReference>
<dbReference type="Pfam" id="PF01575">
    <property type="entry name" value="MaoC_dehydratas"/>
    <property type="match status" value="1"/>
</dbReference>
<dbReference type="PANTHER" id="PTHR43664">
    <property type="entry name" value="MONOAMINE OXIDASE-RELATED"/>
    <property type="match status" value="1"/>
</dbReference>
<dbReference type="SUPFAM" id="SSF54637">
    <property type="entry name" value="Thioesterase/thiol ester dehydrase-isomerase"/>
    <property type="match status" value="1"/>
</dbReference>
<evidence type="ECO:0000313" key="2">
    <source>
        <dbReference type="EMBL" id="PJK30028.1"/>
    </source>
</evidence>
<dbReference type="RefSeq" id="WP_109793302.1">
    <property type="nucleotide sequence ID" value="NZ_PHIG01000031.1"/>
</dbReference>
<accession>A0A2M9G2U7</accession>
<proteinExistence type="predicted"/>
<sequence length="162" mass="18037">MSEFRPEEHRMCEASYFEDLEVGRTFYINSRTQTDALFSAFQLASGDNHPIHYDVEYCKRQGHRGLLAHGLQVMAQTAAGAGVFPHVIGEALIGFIEASAKFMAPVYAGDTLYPQLEITELKPGRTTGVVTCRATIHNQDGVLVLEGEHKYLVKKRQPEAQP</sequence>
<keyword evidence="3" id="KW-1185">Reference proteome</keyword>